<keyword evidence="2" id="KW-1003">Cell membrane</keyword>
<evidence type="ECO:0000256" key="6">
    <source>
        <dbReference type="SAM" id="Phobius"/>
    </source>
</evidence>
<evidence type="ECO:0000256" key="5">
    <source>
        <dbReference type="ARBA" id="ARBA00023136"/>
    </source>
</evidence>
<dbReference type="InterPro" id="IPR000620">
    <property type="entry name" value="EamA_dom"/>
</dbReference>
<dbReference type="PANTHER" id="PTHR42920">
    <property type="entry name" value="OS03G0707200 PROTEIN-RELATED"/>
    <property type="match status" value="1"/>
</dbReference>
<dbReference type="GO" id="GO:0005886">
    <property type="term" value="C:plasma membrane"/>
    <property type="evidence" value="ECO:0007669"/>
    <property type="project" value="UniProtKB-SubCell"/>
</dbReference>
<feature type="transmembrane region" description="Helical" evidence="6">
    <location>
        <begin position="39"/>
        <end position="59"/>
    </location>
</feature>
<evidence type="ECO:0000256" key="1">
    <source>
        <dbReference type="ARBA" id="ARBA00004651"/>
    </source>
</evidence>
<feature type="transmembrane region" description="Helical" evidence="6">
    <location>
        <begin position="95"/>
        <end position="117"/>
    </location>
</feature>
<evidence type="ECO:0000313" key="8">
    <source>
        <dbReference type="EMBL" id="TXY92214.1"/>
    </source>
</evidence>
<gene>
    <name evidence="8" type="ORF">FXE67_09500</name>
</gene>
<feature type="domain" description="EamA" evidence="7">
    <location>
        <begin position="39"/>
        <end position="167"/>
    </location>
</feature>
<evidence type="ECO:0000256" key="3">
    <source>
        <dbReference type="ARBA" id="ARBA00022692"/>
    </source>
</evidence>
<dbReference type="PANTHER" id="PTHR42920:SF24">
    <property type="entry name" value="AROMATIC AMINO ACID EXPORTER YDDG"/>
    <property type="match status" value="1"/>
</dbReference>
<feature type="transmembrane region" description="Helical" evidence="6">
    <location>
        <begin position="274"/>
        <end position="297"/>
    </location>
</feature>
<dbReference type="SUPFAM" id="SSF103481">
    <property type="entry name" value="Multidrug resistance efflux transporter EmrE"/>
    <property type="match status" value="1"/>
</dbReference>
<evidence type="ECO:0000256" key="2">
    <source>
        <dbReference type="ARBA" id="ARBA00022475"/>
    </source>
</evidence>
<dbReference type="AlphaFoldDB" id="A0A8B5ZKV8"/>
<keyword evidence="3 6" id="KW-0812">Transmembrane</keyword>
<evidence type="ECO:0000313" key="9">
    <source>
        <dbReference type="Proteomes" id="UP000323583"/>
    </source>
</evidence>
<feature type="transmembrane region" description="Helical" evidence="6">
    <location>
        <begin position="151"/>
        <end position="168"/>
    </location>
</feature>
<reference evidence="8 9" key="1">
    <citation type="submission" date="2019-06" db="EMBL/GenBank/DDBJ databases">
        <title>Vibrio cholerae phylogeny based on whole-genome sequencing reveals genetic diversity and population strucutre.</title>
        <authorList>
            <person name="Zhiqiu Y."/>
            <person name="Bin L."/>
            <person name="Lingyan J."/>
        </authorList>
    </citation>
    <scope>NUCLEOTIDE SEQUENCE [LARGE SCALE GENOMIC DNA]</scope>
    <source>
        <strain evidence="8 9">N2768</strain>
    </source>
</reference>
<organism evidence="8 9">
    <name type="scientific">Vibrio cholerae</name>
    <dbReference type="NCBI Taxonomy" id="666"/>
    <lineage>
        <taxon>Bacteria</taxon>
        <taxon>Pseudomonadati</taxon>
        <taxon>Pseudomonadota</taxon>
        <taxon>Gammaproteobacteria</taxon>
        <taxon>Vibrionales</taxon>
        <taxon>Vibrionaceae</taxon>
        <taxon>Vibrio</taxon>
    </lineage>
</organism>
<dbReference type="EMBL" id="VSGZ01000035">
    <property type="protein sequence ID" value="TXY92214.1"/>
    <property type="molecule type" value="Genomic_DNA"/>
</dbReference>
<evidence type="ECO:0000259" key="7">
    <source>
        <dbReference type="Pfam" id="PF00892"/>
    </source>
</evidence>
<accession>A0A8B5ZKV8</accession>
<feature type="transmembrane region" description="Helical" evidence="6">
    <location>
        <begin position="65"/>
        <end position="83"/>
    </location>
</feature>
<evidence type="ECO:0000256" key="4">
    <source>
        <dbReference type="ARBA" id="ARBA00022989"/>
    </source>
</evidence>
<feature type="domain" description="EamA" evidence="7">
    <location>
        <begin position="190"/>
        <end position="316"/>
    </location>
</feature>
<comment type="caution">
    <text evidence="8">The sequence shown here is derived from an EMBL/GenBank/DDBJ whole genome shotgun (WGS) entry which is preliminary data.</text>
</comment>
<sequence>MIVRLGVISHQQLDVVGRKGITTLRFTVKQQFITHKHTLYGVAAILLWGSLMALMRRVAEEFSPIGGAALIYTVSTLFLLFAMGMPRIKAGSSRYILIGGALFVSYEICLALALGMASDRLQAIEMSVINYLWPALTVLIAVLLSQRAVSFWVYPSVGLAFAGVAWTIVAEQGISLADFSARIATNPAVYAMALTGAFIWAIYCNVTQRLARGQNAIVLFFAATAATLWLQYALSNEPALSFTGSSMVTLLLTGIVMGSGYALWNLAILRGNMLLLATLSYFTPVISTLFSSLILGVVLGLSFWQGVIMVTFGSLICWWVTRGSSSSTGEDPETPSPLKEQS</sequence>
<keyword evidence="4 6" id="KW-1133">Transmembrane helix</keyword>
<dbReference type="Proteomes" id="UP000323583">
    <property type="component" value="Unassembled WGS sequence"/>
</dbReference>
<dbReference type="InterPro" id="IPR037185">
    <property type="entry name" value="EmrE-like"/>
</dbReference>
<name>A0A8B5ZKV8_VIBCL</name>
<feature type="transmembrane region" description="Helical" evidence="6">
    <location>
        <begin position="216"/>
        <end position="234"/>
    </location>
</feature>
<feature type="transmembrane region" description="Helical" evidence="6">
    <location>
        <begin position="188"/>
        <end position="204"/>
    </location>
</feature>
<feature type="transmembrane region" description="Helical" evidence="6">
    <location>
        <begin position="303"/>
        <end position="321"/>
    </location>
</feature>
<comment type="subcellular location">
    <subcellularLocation>
        <location evidence="1">Cell membrane</location>
        <topology evidence="1">Multi-pass membrane protein</topology>
    </subcellularLocation>
</comment>
<dbReference type="InterPro" id="IPR051258">
    <property type="entry name" value="Diverse_Substrate_Transporter"/>
</dbReference>
<proteinExistence type="predicted"/>
<protein>
    <submittedName>
        <fullName evidence="8">Drug/metabolite DMT transporter permease</fullName>
    </submittedName>
</protein>
<dbReference type="NCBIfam" id="NF008676">
    <property type="entry name" value="PRK11689.1"/>
    <property type="match status" value="1"/>
</dbReference>
<feature type="transmembrane region" description="Helical" evidence="6">
    <location>
        <begin position="123"/>
        <end position="144"/>
    </location>
</feature>
<feature type="transmembrane region" description="Helical" evidence="6">
    <location>
        <begin position="246"/>
        <end position="267"/>
    </location>
</feature>
<dbReference type="Pfam" id="PF00892">
    <property type="entry name" value="EamA"/>
    <property type="match status" value="2"/>
</dbReference>
<keyword evidence="5 6" id="KW-0472">Membrane</keyword>